<dbReference type="AlphaFoldDB" id="A0A845SQ45"/>
<dbReference type="PROSITE" id="PS50231">
    <property type="entry name" value="RICIN_B_LECTIN"/>
    <property type="match status" value="1"/>
</dbReference>
<evidence type="ECO:0000313" key="3">
    <source>
        <dbReference type="Proteomes" id="UP000462501"/>
    </source>
</evidence>
<organism evidence="2 3">
    <name type="scientific">Anaerotruncus colihominis</name>
    <dbReference type="NCBI Taxonomy" id="169435"/>
    <lineage>
        <taxon>Bacteria</taxon>
        <taxon>Bacillati</taxon>
        <taxon>Bacillota</taxon>
        <taxon>Clostridia</taxon>
        <taxon>Eubacteriales</taxon>
        <taxon>Oscillospiraceae</taxon>
        <taxon>Anaerotruncus</taxon>
    </lineage>
</organism>
<dbReference type="PANTHER" id="PTHR21666:SF270">
    <property type="entry name" value="MUREIN HYDROLASE ACTIVATOR ENVC"/>
    <property type="match status" value="1"/>
</dbReference>
<gene>
    <name evidence="2" type="ORF">FMM72_00480</name>
</gene>
<comment type="caution">
    <text evidence="2">The sequence shown here is derived from an EMBL/GenBank/DDBJ whole genome shotgun (WGS) entry which is preliminary data.</text>
</comment>
<dbReference type="GO" id="GO:0004222">
    <property type="term" value="F:metalloendopeptidase activity"/>
    <property type="evidence" value="ECO:0007669"/>
    <property type="project" value="TreeGrafter"/>
</dbReference>
<feature type="domain" description="M23ase beta-sheet core" evidence="1">
    <location>
        <begin position="233"/>
        <end position="340"/>
    </location>
</feature>
<reference evidence="2 3" key="1">
    <citation type="submission" date="2019-06" db="EMBL/GenBank/DDBJ databases">
        <title>Draft genome sequences of 15 bacterial species constituting the stable defined intestinal microbiota of the GM15 gnotobiotic mouse model.</title>
        <authorList>
            <person name="Elie C."/>
            <person name="Mathieu A."/>
            <person name="Saliou A."/>
            <person name="Darnaud M."/>
            <person name="Leulier F."/>
            <person name="Tamellini A."/>
        </authorList>
    </citation>
    <scope>NUCLEOTIDE SEQUENCE [LARGE SCALE GENOMIC DNA]</scope>
    <source>
        <strain evidence="2 3">JM4-15</strain>
    </source>
</reference>
<proteinExistence type="predicted"/>
<dbReference type="Gene3D" id="2.70.70.10">
    <property type="entry name" value="Glucose Permease (Domain IIA)"/>
    <property type="match status" value="1"/>
</dbReference>
<evidence type="ECO:0000313" key="2">
    <source>
        <dbReference type="EMBL" id="NDO37735.1"/>
    </source>
</evidence>
<dbReference type="CDD" id="cd12797">
    <property type="entry name" value="M23_peptidase"/>
    <property type="match status" value="1"/>
</dbReference>
<dbReference type="Gene3D" id="2.80.10.50">
    <property type="match status" value="1"/>
</dbReference>
<dbReference type="Proteomes" id="UP000462501">
    <property type="component" value="Unassembled WGS sequence"/>
</dbReference>
<dbReference type="SUPFAM" id="SSF50370">
    <property type="entry name" value="Ricin B-like lectins"/>
    <property type="match status" value="1"/>
</dbReference>
<accession>A0A845SQ45</accession>
<sequence>MEQGFQKSIYRRKIIMKKFEDGKTYRLINRADSARRALNVLSDSKPAALTNVCLYKYDANDTCQQWIYKETSKGKYFVCKANTALALDQFTGSSSTANVKNYNAHVYAPSATSYIIPKYSYDSNGEVSYVQIQLANDTTKYLTANENASGTAAGKDVNAAGNVYWYKKEGVTPKSQDWIVEVVGEEENPNPSNPYAALNWKYVFDDKSNSFGYYGYDPRGVYHLHWGIDVICNAGIKLRAPAKATVYAVGGSTFQHSGNKTVNIDNCAPHGTMGYFVVLKMNQNDPVTNRPMYVRFLHMRDVPLVRYGDTVTAGELLGYVGNTGASDTAHLHLDINTKTSAQYYGDGFSTSNTINPVNFFPDVSFPNRYYEYGMYE</sequence>
<dbReference type="Pfam" id="PF01551">
    <property type="entry name" value="Peptidase_M23"/>
    <property type="match status" value="1"/>
</dbReference>
<dbReference type="InterPro" id="IPR016047">
    <property type="entry name" value="M23ase_b-sheet_dom"/>
</dbReference>
<protein>
    <submittedName>
        <fullName evidence="2">Peptidoglycan DD-metalloendopeptidase family protein</fullName>
    </submittedName>
</protein>
<dbReference type="InterPro" id="IPR011055">
    <property type="entry name" value="Dup_hybrid_motif"/>
</dbReference>
<dbReference type="SUPFAM" id="SSF51261">
    <property type="entry name" value="Duplicated hybrid motif"/>
    <property type="match status" value="1"/>
</dbReference>
<dbReference type="PANTHER" id="PTHR21666">
    <property type="entry name" value="PEPTIDASE-RELATED"/>
    <property type="match status" value="1"/>
</dbReference>
<dbReference type="EMBL" id="VIQT01000002">
    <property type="protein sequence ID" value="NDO37735.1"/>
    <property type="molecule type" value="Genomic_DNA"/>
</dbReference>
<name>A0A845SQ45_9FIRM</name>
<dbReference type="InterPro" id="IPR050570">
    <property type="entry name" value="Cell_wall_metabolism_enzyme"/>
</dbReference>
<evidence type="ECO:0000259" key="1">
    <source>
        <dbReference type="Pfam" id="PF01551"/>
    </source>
</evidence>
<dbReference type="InterPro" id="IPR035992">
    <property type="entry name" value="Ricin_B-like_lectins"/>
</dbReference>